<dbReference type="RefSeq" id="WP_216376890.1">
    <property type="nucleotide sequence ID" value="NZ_JAGRYT010000038.1"/>
</dbReference>
<feature type="signal peptide" evidence="1">
    <location>
        <begin position="1"/>
        <end position="21"/>
    </location>
</feature>
<dbReference type="PANTHER" id="PTHR42773:SF1">
    <property type="entry name" value="METALLO-BETA-LACTAMASE FAMILY PROTEIN"/>
    <property type="match status" value="1"/>
</dbReference>
<dbReference type="NCBIfam" id="NF033105">
    <property type="entry name" value="bla_subclass_B3"/>
    <property type="match status" value="1"/>
</dbReference>
<keyword evidence="4" id="KW-1185">Reference proteome</keyword>
<evidence type="ECO:0000256" key="1">
    <source>
        <dbReference type="SAM" id="SignalP"/>
    </source>
</evidence>
<dbReference type="NCBIfam" id="NF012229">
    <property type="entry name" value="bla_class_B_core"/>
    <property type="match status" value="1"/>
</dbReference>
<sequence>MKRSTLLFACLISAISLDGYAALDPTQALCAAPPYALFESWAKPVKPFRMAENVWYVGTENLSSILITTPKGHILVDGALDASAAGIKRNIAELGFDIRDVRFILNSHARLDQAGGIARLKVWSGAQVIASVANAKQLALGGKEDFALGDALPFPAVTVDKTVVDGETFSLGGVTFKALLTPGHLPGSTSWLFTLEDGKKLIYADSLATPDYYLVNNKNYPTLVSDIRGSFATLAAQQVDIFVANKGERFGLAAKQAKLGAGDSNAFIDRTGLQRYVDQSRQRFELQLKQQTEQ</sequence>
<dbReference type="PANTHER" id="PTHR42773">
    <property type="entry name" value="METALLO-BETA-LACTAMASE-RELATED"/>
    <property type="match status" value="1"/>
</dbReference>
<dbReference type="SMART" id="SM00849">
    <property type="entry name" value="Lactamase_B"/>
    <property type="match status" value="1"/>
</dbReference>
<accession>A0ABS6DLH3</accession>
<evidence type="ECO:0000313" key="3">
    <source>
        <dbReference type="EMBL" id="MBU4684064.1"/>
    </source>
</evidence>
<dbReference type="InterPro" id="IPR001279">
    <property type="entry name" value="Metallo-B-lactamas"/>
</dbReference>
<reference evidence="4" key="2">
    <citation type="submission" date="2023-07" db="EMBL/GenBank/DDBJ databases">
        <title>Cedecea davisae an AmpC producer and its therapeutic implications.</title>
        <authorList>
            <person name="Notter J."/>
        </authorList>
    </citation>
    <scope>NUCLEOTIDE SEQUENCE [LARGE SCALE GENOMIC DNA]</scope>
    <source>
        <strain evidence="4">1</strain>
    </source>
</reference>
<dbReference type="Proteomes" id="UP000686327">
    <property type="component" value="Unassembled WGS sequence"/>
</dbReference>
<dbReference type="EMBL" id="JAGRYU010000035">
    <property type="protein sequence ID" value="MBU4684064.1"/>
    <property type="molecule type" value="Genomic_DNA"/>
</dbReference>
<keyword evidence="1" id="KW-0732">Signal</keyword>
<name>A0ABS6DLH3_9ENTR</name>
<evidence type="ECO:0000313" key="4">
    <source>
        <dbReference type="Proteomes" id="UP000686327"/>
    </source>
</evidence>
<dbReference type="Pfam" id="PF00753">
    <property type="entry name" value="Lactamase_B"/>
    <property type="match status" value="1"/>
</dbReference>
<evidence type="ECO:0000259" key="2">
    <source>
        <dbReference type="SMART" id="SM00849"/>
    </source>
</evidence>
<comment type="caution">
    <text evidence="3">The sequence shown here is derived from an EMBL/GenBank/DDBJ whole genome shotgun (WGS) entry which is preliminary data.</text>
</comment>
<feature type="domain" description="Metallo-beta-lactamase" evidence="2">
    <location>
        <begin position="61"/>
        <end position="246"/>
    </location>
</feature>
<gene>
    <name evidence="3" type="ORF">KC222_18860</name>
</gene>
<reference evidence="3 4" key="1">
    <citation type="submission" date="2021-04" db="EMBL/GenBank/DDBJ databases">
        <authorList>
            <person name="Seiffert S.N."/>
        </authorList>
    </citation>
    <scope>NUCLEOTIDE SEQUENCE [LARGE SCALE GENOMIC DNA]</scope>
    <source>
        <strain evidence="3 4">1</strain>
    </source>
</reference>
<protein>
    <submittedName>
        <fullName evidence="3">HARLDQ motif MBL-fold protein</fullName>
    </submittedName>
</protein>
<feature type="chain" id="PRO_5045290508" evidence="1">
    <location>
        <begin position="22"/>
        <end position="294"/>
    </location>
</feature>
<organism evidence="3 4">
    <name type="scientific">Cedecea davisae</name>
    <dbReference type="NCBI Taxonomy" id="158484"/>
    <lineage>
        <taxon>Bacteria</taxon>
        <taxon>Pseudomonadati</taxon>
        <taxon>Pseudomonadota</taxon>
        <taxon>Gammaproteobacteria</taxon>
        <taxon>Enterobacterales</taxon>
        <taxon>Enterobacteriaceae</taxon>
        <taxon>Cedecea</taxon>
    </lineage>
</organism>
<dbReference type="NCBIfam" id="NF000405">
    <property type="entry name" value="HARLDQ_not_B3"/>
    <property type="match status" value="1"/>
</dbReference>
<proteinExistence type="predicted"/>